<organism evidence="2 3">
    <name type="scientific">Plasmodium ovale wallikeri</name>
    <dbReference type="NCBI Taxonomy" id="864142"/>
    <lineage>
        <taxon>Eukaryota</taxon>
        <taxon>Sar</taxon>
        <taxon>Alveolata</taxon>
        <taxon>Apicomplexa</taxon>
        <taxon>Aconoidasida</taxon>
        <taxon>Haemosporida</taxon>
        <taxon>Plasmodiidae</taxon>
        <taxon>Plasmodium</taxon>
        <taxon>Plasmodium (Plasmodium)</taxon>
    </lineage>
</organism>
<evidence type="ECO:0000313" key="3">
    <source>
        <dbReference type="Proteomes" id="UP000078550"/>
    </source>
</evidence>
<accession>A0A1A9AT13</accession>
<evidence type="ECO:0000313" key="2">
    <source>
        <dbReference type="EMBL" id="SBT59395.1"/>
    </source>
</evidence>
<sequence>MNFLHSLQVLQYTSFGLLFSKKKKKKRLKRQLEIKKIPEESPSFDKITNYSVNDIPHKNKTHDDNNIYSKIKIQKSVLKKNISLPKKKKNKSKAIIDIHMELVLVCCAFILVCLKIFYFFFDVFFDLLVAQECVG</sequence>
<proteinExistence type="predicted"/>
<evidence type="ECO:0000256" key="1">
    <source>
        <dbReference type="SAM" id="Phobius"/>
    </source>
</evidence>
<protein>
    <submittedName>
        <fullName evidence="2">STP1 protein</fullName>
    </submittedName>
</protein>
<reference evidence="3" key="1">
    <citation type="submission" date="2016-05" db="EMBL/GenBank/DDBJ databases">
        <authorList>
            <person name="Naeem Raeece"/>
        </authorList>
    </citation>
    <scope>NUCLEOTIDE SEQUENCE [LARGE SCALE GENOMIC DNA]</scope>
</reference>
<dbReference type="AlphaFoldDB" id="A0A1A9AT13"/>
<dbReference type="Proteomes" id="UP000078550">
    <property type="component" value="Unassembled WGS sequence"/>
</dbReference>
<dbReference type="EMBL" id="FLRE01003293">
    <property type="protein sequence ID" value="SBT59395.1"/>
    <property type="molecule type" value="Genomic_DNA"/>
</dbReference>
<keyword evidence="1" id="KW-0812">Transmembrane</keyword>
<gene>
    <name evidence="2" type="ORF">POVWA2_095810</name>
</gene>
<keyword evidence="1" id="KW-0472">Membrane</keyword>
<feature type="transmembrane region" description="Helical" evidence="1">
    <location>
        <begin position="98"/>
        <end position="121"/>
    </location>
</feature>
<name>A0A1A9AT13_PLAOA</name>
<keyword evidence="1" id="KW-1133">Transmembrane helix</keyword>